<gene>
    <name evidence="1" type="ORF">BDR25DRAFT_173805</name>
</gene>
<accession>A0ACB6QK38</accession>
<sequence length="237" mass="26859">RRNCCASFWREGHRQARNDIRTRWRKGGIRFLVVVWFAGLCLSIAILSQLGTSTRSIPSTNFLACQPDGAFDLYPESFQYWSGSGFFQITLGHGNLSFTQAKVIDIVWDVVCGRGGQALIAVTSWKVFAKYVTVSMEVMPVTFNTYRTVFLQNDSHVVAVPRLARDFTLRRGLRSKIAMVFMIATMIFIWSFPSFAGAMTGYSANVKSYVLDESDNYIPFDGFRPVLYVIHDGWRIG</sequence>
<feature type="non-terminal residue" evidence="1">
    <location>
        <position position="1"/>
    </location>
</feature>
<dbReference type="EMBL" id="MU003521">
    <property type="protein sequence ID" value="KAF2467368.1"/>
    <property type="molecule type" value="Genomic_DNA"/>
</dbReference>
<name>A0ACB6QK38_9PLEO</name>
<organism evidence="1 2">
    <name type="scientific">Lindgomyces ingoldianus</name>
    <dbReference type="NCBI Taxonomy" id="673940"/>
    <lineage>
        <taxon>Eukaryota</taxon>
        <taxon>Fungi</taxon>
        <taxon>Dikarya</taxon>
        <taxon>Ascomycota</taxon>
        <taxon>Pezizomycotina</taxon>
        <taxon>Dothideomycetes</taxon>
        <taxon>Pleosporomycetidae</taxon>
        <taxon>Pleosporales</taxon>
        <taxon>Lindgomycetaceae</taxon>
        <taxon>Lindgomyces</taxon>
    </lineage>
</organism>
<evidence type="ECO:0000313" key="2">
    <source>
        <dbReference type="Proteomes" id="UP000799755"/>
    </source>
</evidence>
<dbReference type="Proteomes" id="UP000799755">
    <property type="component" value="Unassembled WGS sequence"/>
</dbReference>
<proteinExistence type="predicted"/>
<protein>
    <submittedName>
        <fullName evidence="1">Uncharacterized protein</fullName>
    </submittedName>
</protein>
<feature type="non-terminal residue" evidence="1">
    <location>
        <position position="237"/>
    </location>
</feature>
<keyword evidence="2" id="KW-1185">Reference proteome</keyword>
<reference evidence="1" key="1">
    <citation type="journal article" date="2020" name="Stud. Mycol.">
        <title>101 Dothideomycetes genomes: a test case for predicting lifestyles and emergence of pathogens.</title>
        <authorList>
            <person name="Haridas S."/>
            <person name="Albert R."/>
            <person name="Binder M."/>
            <person name="Bloem J."/>
            <person name="Labutti K."/>
            <person name="Salamov A."/>
            <person name="Andreopoulos B."/>
            <person name="Baker S."/>
            <person name="Barry K."/>
            <person name="Bills G."/>
            <person name="Bluhm B."/>
            <person name="Cannon C."/>
            <person name="Castanera R."/>
            <person name="Culley D."/>
            <person name="Daum C."/>
            <person name="Ezra D."/>
            <person name="Gonzalez J."/>
            <person name="Henrissat B."/>
            <person name="Kuo A."/>
            <person name="Liang C."/>
            <person name="Lipzen A."/>
            <person name="Lutzoni F."/>
            <person name="Magnuson J."/>
            <person name="Mondo S."/>
            <person name="Nolan M."/>
            <person name="Ohm R."/>
            <person name="Pangilinan J."/>
            <person name="Park H.-J."/>
            <person name="Ramirez L."/>
            <person name="Alfaro M."/>
            <person name="Sun H."/>
            <person name="Tritt A."/>
            <person name="Yoshinaga Y."/>
            <person name="Zwiers L.-H."/>
            <person name="Turgeon B."/>
            <person name="Goodwin S."/>
            <person name="Spatafora J."/>
            <person name="Crous P."/>
            <person name="Grigoriev I."/>
        </authorList>
    </citation>
    <scope>NUCLEOTIDE SEQUENCE</scope>
    <source>
        <strain evidence="1">ATCC 200398</strain>
    </source>
</reference>
<comment type="caution">
    <text evidence="1">The sequence shown here is derived from an EMBL/GenBank/DDBJ whole genome shotgun (WGS) entry which is preliminary data.</text>
</comment>
<evidence type="ECO:0000313" key="1">
    <source>
        <dbReference type="EMBL" id="KAF2467368.1"/>
    </source>
</evidence>